<keyword evidence="2" id="KW-1185">Reference proteome</keyword>
<sequence>MMDSVFRRSNFFITAELHIWQLEFNCDGCTNSAEIYRWRIRLHMSCIHFNRGGVANDFAFFTQECRCCGSSATQLVAGTVQRTCSCLKPGPLLVGDTTPTSLCG</sequence>
<evidence type="ECO:0000313" key="1">
    <source>
        <dbReference type="EMBL" id="GBP33485.1"/>
    </source>
</evidence>
<evidence type="ECO:0000313" key="2">
    <source>
        <dbReference type="Proteomes" id="UP000299102"/>
    </source>
</evidence>
<gene>
    <name evidence="1" type="ORF">EVAR_23888_1</name>
</gene>
<reference evidence="1 2" key="1">
    <citation type="journal article" date="2019" name="Commun. Biol.">
        <title>The bagworm genome reveals a unique fibroin gene that provides high tensile strength.</title>
        <authorList>
            <person name="Kono N."/>
            <person name="Nakamura H."/>
            <person name="Ohtoshi R."/>
            <person name="Tomita M."/>
            <person name="Numata K."/>
            <person name="Arakawa K."/>
        </authorList>
    </citation>
    <scope>NUCLEOTIDE SEQUENCE [LARGE SCALE GENOMIC DNA]</scope>
</reference>
<dbReference type="Proteomes" id="UP000299102">
    <property type="component" value="Unassembled WGS sequence"/>
</dbReference>
<accession>A0A4C1V5I3</accession>
<proteinExistence type="predicted"/>
<protein>
    <submittedName>
        <fullName evidence="1">Uncharacterized protein</fullName>
    </submittedName>
</protein>
<name>A0A4C1V5I3_EUMVA</name>
<comment type="caution">
    <text evidence="1">The sequence shown here is derived from an EMBL/GenBank/DDBJ whole genome shotgun (WGS) entry which is preliminary data.</text>
</comment>
<dbReference type="AlphaFoldDB" id="A0A4C1V5I3"/>
<dbReference type="EMBL" id="BGZK01000274">
    <property type="protein sequence ID" value="GBP33485.1"/>
    <property type="molecule type" value="Genomic_DNA"/>
</dbReference>
<organism evidence="1 2">
    <name type="scientific">Eumeta variegata</name>
    <name type="common">Bagworm moth</name>
    <name type="synonym">Eumeta japonica</name>
    <dbReference type="NCBI Taxonomy" id="151549"/>
    <lineage>
        <taxon>Eukaryota</taxon>
        <taxon>Metazoa</taxon>
        <taxon>Ecdysozoa</taxon>
        <taxon>Arthropoda</taxon>
        <taxon>Hexapoda</taxon>
        <taxon>Insecta</taxon>
        <taxon>Pterygota</taxon>
        <taxon>Neoptera</taxon>
        <taxon>Endopterygota</taxon>
        <taxon>Lepidoptera</taxon>
        <taxon>Glossata</taxon>
        <taxon>Ditrysia</taxon>
        <taxon>Tineoidea</taxon>
        <taxon>Psychidae</taxon>
        <taxon>Oiketicinae</taxon>
        <taxon>Eumeta</taxon>
    </lineage>
</organism>